<dbReference type="InterPro" id="IPR009056">
    <property type="entry name" value="Cyt_c-like_dom"/>
</dbReference>
<sequence length="163" mass="17052">MSRGWLAAAVAAIGVGASAPAPAADGQAVFQDNCVVCHQANARGAPGFIPPLADTLGNYLHVSGGEYYLANVLTNGLVGRISVSGGTYDSNMPSFAGQLSHGEIAAVLDYVLRHFNADSLPEEYRTLTAERVAALADEDLTANDMHARRGELIGRLGEEGLKR</sequence>
<evidence type="ECO:0000313" key="7">
    <source>
        <dbReference type="EMBL" id="QEA03782.1"/>
    </source>
</evidence>
<dbReference type="InterPro" id="IPR051459">
    <property type="entry name" value="Cytochrome_c-type_DH"/>
</dbReference>
<dbReference type="PRINTS" id="PR00605">
    <property type="entry name" value="CYTCHROMECIC"/>
</dbReference>
<evidence type="ECO:0000256" key="3">
    <source>
        <dbReference type="ARBA" id="ARBA00022723"/>
    </source>
</evidence>
<dbReference type="PROSITE" id="PS51007">
    <property type="entry name" value="CYTC"/>
    <property type="match status" value="1"/>
</dbReference>
<keyword evidence="5" id="KW-0408">Iron</keyword>
<feature type="domain" description="Cytochrome c" evidence="6">
    <location>
        <begin position="21"/>
        <end position="115"/>
    </location>
</feature>
<dbReference type="Pfam" id="PF00034">
    <property type="entry name" value="Cytochrom_C"/>
    <property type="match status" value="1"/>
</dbReference>
<gene>
    <name evidence="7" type="ORF">KBTEX_00082</name>
</gene>
<dbReference type="PANTHER" id="PTHR35008">
    <property type="entry name" value="BLL4482 PROTEIN-RELATED"/>
    <property type="match status" value="1"/>
</dbReference>
<dbReference type="PANTHER" id="PTHR35008:SF8">
    <property type="entry name" value="ALCOHOL DEHYDROGENASE CYTOCHROME C SUBUNIT"/>
    <property type="match status" value="1"/>
</dbReference>
<dbReference type="InterPro" id="IPR008168">
    <property type="entry name" value="Cyt_C_IC"/>
</dbReference>
<keyword evidence="4" id="KW-0249">Electron transport</keyword>
<evidence type="ECO:0000256" key="1">
    <source>
        <dbReference type="ARBA" id="ARBA00022448"/>
    </source>
</evidence>
<dbReference type="SUPFAM" id="SSF46626">
    <property type="entry name" value="Cytochrome c"/>
    <property type="match status" value="1"/>
</dbReference>
<evidence type="ECO:0000256" key="4">
    <source>
        <dbReference type="ARBA" id="ARBA00022982"/>
    </source>
</evidence>
<accession>A0A5B8R919</accession>
<dbReference type="GO" id="GO:0005506">
    <property type="term" value="F:iron ion binding"/>
    <property type="evidence" value="ECO:0007669"/>
    <property type="project" value="InterPro"/>
</dbReference>
<protein>
    <recommendedName>
        <fullName evidence="6">Cytochrome c domain-containing protein</fullName>
    </recommendedName>
</protein>
<keyword evidence="2" id="KW-0349">Heme</keyword>
<dbReference type="GO" id="GO:0009055">
    <property type="term" value="F:electron transfer activity"/>
    <property type="evidence" value="ECO:0007669"/>
    <property type="project" value="InterPro"/>
</dbReference>
<dbReference type="Gene3D" id="1.10.760.10">
    <property type="entry name" value="Cytochrome c-like domain"/>
    <property type="match status" value="1"/>
</dbReference>
<dbReference type="EMBL" id="MN079076">
    <property type="protein sequence ID" value="QEA03782.1"/>
    <property type="molecule type" value="Genomic_DNA"/>
</dbReference>
<evidence type="ECO:0000256" key="2">
    <source>
        <dbReference type="ARBA" id="ARBA00022617"/>
    </source>
</evidence>
<keyword evidence="3" id="KW-0479">Metal-binding</keyword>
<name>A0A5B8R919_9ZZZZ</name>
<dbReference type="InterPro" id="IPR036909">
    <property type="entry name" value="Cyt_c-like_dom_sf"/>
</dbReference>
<dbReference type="AlphaFoldDB" id="A0A5B8R919"/>
<keyword evidence="1" id="KW-0813">Transport</keyword>
<evidence type="ECO:0000259" key="6">
    <source>
        <dbReference type="PROSITE" id="PS51007"/>
    </source>
</evidence>
<reference evidence="7" key="1">
    <citation type="submission" date="2019-06" db="EMBL/GenBank/DDBJ databases">
        <authorList>
            <person name="Murdoch R.W."/>
            <person name="Fathepure B."/>
        </authorList>
    </citation>
    <scope>NUCLEOTIDE SEQUENCE</scope>
</reference>
<proteinExistence type="predicted"/>
<dbReference type="GO" id="GO:0020037">
    <property type="term" value="F:heme binding"/>
    <property type="evidence" value="ECO:0007669"/>
    <property type="project" value="InterPro"/>
</dbReference>
<evidence type="ECO:0000256" key="5">
    <source>
        <dbReference type="ARBA" id="ARBA00023004"/>
    </source>
</evidence>
<organism evidence="7">
    <name type="scientific">uncultured organism</name>
    <dbReference type="NCBI Taxonomy" id="155900"/>
    <lineage>
        <taxon>unclassified sequences</taxon>
        <taxon>environmental samples</taxon>
    </lineage>
</organism>